<keyword evidence="7" id="KW-1185">Reference proteome</keyword>
<dbReference type="PANTHER" id="PTHR10989:SF16">
    <property type="entry name" value="AT02829P-RELATED"/>
    <property type="match status" value="1"/>
</dbReference>
<proteinExistence type="predicted"/>
<feature type="transmembrane region" description="Helical" evidence="5">
    <location>
        <begin position="69"/>
        <end position="89"/>
    </location>
</feature>
<feature type="transmembrane region" description="Helical" evidence="5">
    <location>
        <begin position="184"/>
        <end position="208"/>
    </location>
</feature>
<evidence type="ECO:0000256" key="5">
    <source>
        <dbReference type="SAM" id="Phobius"/>
    </source>
</evidence>
<dbReference type="PANTHER" id="PTHR10989">
    <property type="entry name" value="ANDROGEN-INDUCED PROTEIN 1-RELATED"/>
    <property type="match status" value="1"/>
</dbReference>
<dbReference type="GO" id="GO:0016020">
    <property type="term" value="C:membrane"/>
    <property type="evidence" value="ECO:0007669"/>
    <property type="project" value="InterPro"/>
</dbReference>
<keyword evidence="4 5" id="KW-0472">Membrane</keyword>
<sequence length="218" mass="24775">MSLNPRLIFRWTAFLLAGGYCIRMLVFGEWDQFGGPFRFLTVWALFCSFFVFSRMMAIEEGRSARRWDGFVCMTAVINTMVVMLYWRLFFADPASVTADGELAAWHLELYLHGLGPALQVFDSLFIHRSYRRLGAGFAWLCGVVGVYLLWAELVLEPLNTSPAGRVTSGLPYPFLNNLELSERLIVYASYFTSGVVVLLLYAGIAWAIRRRFPAPAKL</sequence>
<accession>A0A1R3XC90</accession>
<dbReference type="GO" id="GO:0012505">
    <property type="term" value="C:endomembrane system"/>
    <property type="evidence" value="ECO:0007669"/>
    <property type="project" value="UniProtKB-SubCell"/>
</dbReference>
<feature type="transmembrane region" description="Helical" evidence="5">
    <location>
        <begin position="109"/>
        <end position="126"/>
    </location>
</feature>
<evidence type="ECO:0000256" key="3">
    <source>
        <dbReference type="ARBA" id="ARBA00022989"/>
    </source>
</evidence>
<keyword evidence="2 5" id="KW-0812">Transmembrane</keyword>
<dbReference type="Pfam" id="PF04750">
    <property type="entry name" value="Far-17a_AIG1"/>
    <property type="match status" value="1"/>
</dbReference>
<dbReference type="EMBL" id="FTPR01000002">
    <property type="protein sequence ID" value="SIT88753.1"/>
    <property type="molecule type" value="Genomic_DNA"/>
</dbReference>
<keyword evidence="3 5" id="KW-1133">Transmembrane helix</keyword>
<feature type="transmembrane region" description="Helical" evidence="5">
    <location>
        <begin position="7"/>
        <end position="27"/>
    </location>
</feature>
<comment type="subcellular location">
    <subcellularLocation>
        <location evidence="1">Endomembrane system</location>
        <topology evidence="1">Multi-pass membrane protein</topology>
    </subcellularLocation>
</comment>
<evidence type="ECO:0000313" key="6">
    <source>
        <dbReference type="EMBL" id="SIT88753.1"/>
    </source>
</evidence>
<evidence type="ECO:0000256" key="2">
    <source>
        <dbReference type="ARBA" id="ARBA00022692"/>
    </source>
</evidence>
<evidence type="ECO:0000256" key="1">
    <source>
        <dbReference type="ARBA" id="ARBA00004127"/>
    </source>
</evidence>
<evidence type="ECO:0000313" key="7">
    <source>
        <dbReference type="Proteomes" id="UP000186997"/>
    </source>
</evidence>
<reference evidence="7" key="1">
    <citation type="submission" date="2017-01" db="EMBL/GenBank/DDBJ databases">
        <authorList>
            <person name="Varghese N."/>
            <person name="Submissions S."/>
        </authorList>
    </citation>
    <scope>NUCLEOTIDE SEQUENCE [LARGE SCALE GENOMIC DNA]</scope>
    <source>
        <strain evidence="7">DSM 29591</strain>
    </source>
</reference>
<feature type="transmembrane region" description="Helical" evidence="5">
    <location>
        <begin position="133"/>
        <end position="150"/>
    </location>
</feature>
<protein>
    <submittedName>
        <fullName evidence="6">FAR-17a/AIG1-like protein</fullName>
    </submittedName>
</protein>
<gene>
    <name evidence="6" type="ORF">SAMN05421665_2790</name>
</gene>
<dbReference type="Proteomes" id="UP000186997">
    <property type="component" value="Unassembled WGS sequence"/>
</dbReference>
<dbReference type="OrthoDB" id="7853064at2"/>
<organism evidence="6 7">
    <name type="scientific">Yoonia rosea</name>
    <dbReference type="NCBI Taxonomy" id="287098"/>
    <lineage>
        <taxon>Bacteria</taxon>
        <taxon>Pseudomonadati</taxon>
        <taxon>Pseudomonadota</taxon>
        <taxon>Alphaproteobacteria</taxon>
        <taxon>Rhodobacterales</taxon>
        <taxon>Paracoccaceae</taxon>
        <taxon>Yoonia</taxon>
    </lineage>
</organism>
<dbReference type="RefSeq" id="WP_076660517.1">
    <property type="nucleotide sequence ID" value="NZ_FTPR01000002.1"/>
</dbReference>
<dbReference type="InterPro" id="IPR006838">
    <property type="entry name" value="ADTRP_AIG1"/>
</dbReference>
<evidence type="ECO:0000256" key="4">
    <source>
        <dbReference type="ARBA" id="ARBA00023136"/>
    </source>
</evidence>
<feature type="transmembrane region" description="Helical" evidence="5">
    <location>
        <begin position="39"/>
        <end position="57"/>
    </location>
</feature>
<dbReference type="AlphaFoldDB" id="A0A1R3XC90"/>
<name>A0A1R3XC90_9RHOB</name>